<dbReference type="EMBL" id="FQZM01000046">
    <property type="protein sequence ID" value="SHJ64647.1"/>
    <property type="molecule type" value="Genomic_DNA"/>
</dbReference>
<dbReference type="AlphaFoldDB" id="A0A1M6L0E2"/>
<dbReference type="InterPro" id="IPR050807">
    <property type="entry name" value="TransReg_Diox_bact_type"/>
</dbReference>
<keyword evidence="1" id="KW-0238">DNA-binding</keyword>
<evidence type="ECO:0000259" key="2">
    <source>
        <dbReference type="PROSITE" id="PS50943"/>
    </source>
</evidence>
<dbReference type="PROSITE" id="PS50943">
    <property type="entry name" value="HTH_CROC1"/>
    <property type="match status" value="1"/>
</dbReference>
<dbReference type="Proteomes" id="UP000184529">
    <property type="component" value="Unassembled WGS sequence"/>
</dbReference>
<dbReference type="GO" id="GO:0003677">
    <property type="term" value="F:DNA binding"/>
    <property type="evidence" value="ECO:0007669"/>
    <property type="project" value="UniProtKB-KW"/>
</dbReference>
<dbReference type="RefSeq" id="WP_072870862.1">
    <property type="nucleotide sequence ID" value="NZ_FQZM01000046.1"/>
</dbReference>
<dbReference type="SUPFAM" id="SSF47413">
    <property type="entry name" value="lambda repressor-like DNA-binding domains"/>
    <property type="match status" value="1"/>
</dbReference>
<accession>A0A1M6L0E2</accession>
<dbReference type="Gene3D" id="1.10.260.40">
    <property type="entry name" value="lambda repressor-like DNA-binding domains"/>
    <property type="match status" value="1"/>
</dbReference>
<dbReference type="GO" id="GO:0005829">
    <property type="term" value="C:cytosol"/>
    <property type="evidence" value="ECO:0007669"/>
    <property type="project" value="TreeGrafter"/>
</dbReference>
<protein>
    <submittedName>
        <fullName evidence="3">Helix-turn-helix</fullName>
    </submittedName>
</protein>
<gene>
    <name evidence="3" type="ORF">SAMN02745219_03020</name>
</gene>
<proteinExistence type="predicted"/>
<dbReference type="InterPro" id="IPR010982">
    <property type="entry name" value="Lambda_DNA-bd_dom_sf"/>
</dbReference>
<dbReference type="OrthoDB" id="9814553at2"/>
<dbReference type="GO" id="GO:0003700">
    <property type="term" value="F:DNA-binding transcription factor activity"/>
    <property type="evidence" value="ECO:0007669"/>
    <property type="project" value="TreeGrafter"/>
</dbReference>
<keyword evidence="4" id="KW-1185">Reference proteome</keyword>
<evidence type="ECO:0000256" key="1">
    <source>
        <dbReference type="ARBA" id="ARBA00023125"/>
    </source>
</evidence>
<dbReference type="SMART" id="SM00530">
    <property type="entry name" value="HTH_XRE"/>
    <property type="match status" value="1"/>
</dbReference>
<sequence length="68" mass="7445">MELSQKLKKLRQARGFSQTKLAEISGVSQSFIAYLEAGTKQPTVRILRKLAAALNVPASVLLEDNDSN</sequence>
<name>A0A1M6L0E2_9FIRM</name>
<evidence type="ECO:0000313" key="3">
    <source>
        <dbReference type="EMBL" id="SHJ64647.1"/>
    </source>
</evidence>
<dbReference type="InterPro" id="IPR001387">
    <property type="entry name" value="Cro/C1-type_HTH"/>
</dbReference>
<dbReference type="PANTHER" id="PTHR46797">
    <property type="entry name" value="HTH-TYPE TRANSCRIPTIONAL REGULATOR"/>
    <property type="match status" value="1"/>
</dbReference>
<dbReference type="STRING" id="1121432.SAMN02745219_03020"/>
<feature type="domain" description="HTH cro/C1-type" evidence="2">
    <location>
        <begin position="7"/>
        <end position="61"/>
    </location>
</feature>
<dbReference type="CDD" id="cd00093">
    <property type="entry name" value="HTH_XRE"/>
    <property type="match status" value="1"/>
</dbReference>
<organism evidence="3 4">
    <name type="scientific">Desulfofundulus thermosubterraneus DSM 16057</name>
    <dbReference type="NCBI Taxonomy" id="1121432"/>
    <lineage>
        <taxon>Bacteria</taxon>
        <taxon>Bacillati</taxon>
        <taxon>Bacillota</taxon>
        <taxon>Clostridia</taxon>
        <taxon>Eubacteriales</taxon>
        <taxon>Peptococcaceae</taxon>
        <taxon>Desulfofundulus</taxon>
    </lineage>
</organism>
<evidence type="ECO:0000313" key="4">
    <source>
        <dbReference type="Proteomes" id="UP000184529"/>
    </source>
</evidence>
<dbReference type="PANTHER" id="PTHR46797:SF1">
    <property type="entry name" value="METHYLPHOSPHONATE SYNTHASE"/>
    <property type="match status" value="1"/>
</dbReference>
<dbReference type="Pfam" id="PF01381">
    <property type="entry name" value="HTH_3"/>
    <property type="match status" value="1"/>
</dbReference>
<reference evidence="4" key="1">
    <citation type="submission" date="2016-11" db="EMBL/GenBank/DDBJ databases">
        <authorList>
            <person name="Varghese N."/>
            <person name="Submissions S."/>
        </authorList>
    </citation>
    <scope>NUCLEOTIDE SEQUENCE [LARGE SCALE GENOMIC DNA]</scope>
    <source>
        <strain evidence="4">DSM 16057</strain>
    </source>
</reference>